<dbReference type="Gene3D" id="3.30.2390.20">
    <property type="entry name" value="Type VII secretion system EccB, repeat 1 domain"/>
    <property type="match status" value="1"/>
</dbReference>
<dbReference type="Proteomes" id="UP000653493">
    <property type="component" value="Unassembled WGS sequence"/>
</dbReference>
<keyword evidence="1" id="KW-0812">Transmembrane</keyword>
<comment type="caution">
    <text evidence="2">The sequence shown here is derived from an EMBL/GenBank/DDBJ whole genome shotgun (WGS) entry which is preliminary data.</text>
</comment>
<proteinExistence type="predicted"/>
<accession>A0A918GR11</accession>
<protein>
    <submittedName>
        <fullName evidence="2">Type VII secretion protein EccB</fullName>
    </submittedName>
</protein>
<dbReference type="PANTHER" id="PTHR40765:SF2">
    <property type="entry name" value="ESX-2 SECRETION SYSTEM ATPASE ECCB2"/>
    <property type="match status" value="1"/>
</dbReference>
<evidence type="ECO:0000256" key="1">
    <source>
        <dbReference type="SAM" id="Phobius"/>
    </source>
</evidence>
<keyword evidence="1" id="KW-1133">Transmembrane helix</keyword>
<gene>
    <name evidence="2" type="ORF">GCM10010238_48710</name>
</gene>
<dbReference type="PANTHER" id="PTHR40765">
    <property type="entry name" value="ESX-2 SECRETION SYSTEM ATPASE ECCB2"/>
    <property type="match status" value="1"/>
</dbReference>
<keyword evidence="1" id="KW-0472">Membrane</keyword>
<reference evidence="2" key="1">
    <citation type="journal article" date="2014" name="Int. J. Syst. Evol. Microbiol.">
        <title>Complete genome sequence of Corynebacterium casei LMG S-19264T (=DSM 44701T), isolated from a smear-ripened cheese.</title>
        <authorList>
            <consortium name="US DOE Joint Genome Institute (JGI-PGF)"/>
            <person name="Walter F."/>
            <person name="Albersmeier A."/>
            <person name="Kalinowski J."/>
            <person name="Ruckert C."/>
        </authorList>
    </citation>
    <scope>NUCLEOTIDE SEQUENCE</scope>
    <source>
        <strain evidence="2">JCM 4234</strain>
    </source>
</reference>
<dbReference type="Pfam" id="PF05108">
    <property type="entry name" value="T7SS_ESX1_EccB"/>
    <property type="match status" value="1"/>
</dbReference>
<dbReference type="GO" id="GO:0005576">
    <property type="term" value="C:extracellular region"/>
    <property type="evidence" value="ECO:0007669"/>
    <property type="project" value="TreeGrafter"/>
</dbReference>
<dbReference type="EMBL" id="BMSL01000017">
    <property type="protein sequence ID" value="GGS53522.1"/>
    <property type="molecule type" value="Genomic_DNA"/>
</dbReference>
<keyword evidence="3" id="KW-1185">Reference proteome</keyword>
<feature type="transmembrane region" description="Helical" evidence="1">
    <location>
        <begin position="41"/>
        <end position="61"/>
    </location>
</feature>
<evidence type="ECO:0000313" key="2">
    <source>
        <dbReference type="EMBL" id="GGS53522.1"/>
    </source>
</evidence>
<sequence>MHSKRDQIQAHLFIMGRLASAMLRSDPDEPESPLGRTNRGAAIGVLIALLLCAGFFVFGLVKPGGNNTWRSSGNLVLDEQTGARYLYLDGRLRPVRNFASAQLIAGGEPTVKSVRTSSLEGTPHGTPLGIPDGPEALPAPADLDTGPWLVCSALRARSTDVVQPATVLAIGADGTDQVPGGRGLGASEAVLVEGPDRTPYLLWRGMRLRLDATAQAAGSLGYGSTDPRPVSAAFLDAFPQGSELAALKVPGQGAQGPSLAGRSSRIGQLFRVTVPGSAPRYHLLLKEGLVPVSDTEALLLMGDPRTRAKAYAGADVTVRTLGADALSEHLAPSSAAVTDAGLPAAPPRLVPVPAGAVACAGVVSADGELAVDVRLLPDTALPQPVQDPAPQVRPACLAVDAVAVRPGKGALVNAVGAGGNVLGDTTYAVTDDGIKYRVTSQDALKALGYGDAERVAVPAQLLSMLPSGPDLSPAAAQNGTARISLRCPARATDD</sequence>
<evidence type="ECO:0000313" key="3">
    <source>
        <dbReference type="Proteomes" id="UP000653493"/>
    </source>
</evidence>
<name>A0A918GR11_STRGD</name>
<dbReference type="NCBIfam" id="TIGR03919">
    <property type="entry name" value="T7SS_EccB"/>
    <property type="match status" value="1"/>
</dbReference>
<dbReference type="InterPro" id="IPR007795">
    <property type="entry name" value="T7SS_EccB"/>
</dbReference>
<dbReference type="InterPro" id="IPR044857">
    <property type="entry name" value="T7SS_EccB_R1"/>
</dbReference>
<organism evidence="2 3">
    <name type="scientific">Streptomyces griseoviridis</name>
    <dbReference type="NCBI Taxonomy" id="45398"/>
    <lineage>
        <taxon>Bacteria</taxon>
        <taxon>Bacillati</taxon>
        <taxon>Actinomycetota</taxon>
        <taxon>Actinomycetes</taxon>
        <taxon>Kitasatosporales</taxon>
        <taxon>Streptomycetaceae</taxon>
        <taxon>Streptomyces</taxon>
    </lineage>
</organism>
<dbReference type="AlphaFoldDB" id="A0A918GR11"/>
<reference evidence="2" key="2">
    <citation type="submission" date="2020-09" db="EMBL/GenBank/DDBJ databases">
        <authorList>
            <person name="Sun Q."/>
            <person name="Ohkuma M."/>
        </authorList>
    </citation>
    <scope>NUCLEOTIDE SEQUENCE</scope>
    <source>
        <strain evidence="2">JCM 4234</strain>
    </source>
</reference>